<name>A0A3G9J7P7_9BACL</name>
<gene>
    <name evidence="1" type="ORF">Back11_31660</name>
</gene>
<dbReference type="Proteomes" id="UP000275368">
    <property type="component" value="Chromosome"/>
</dbReference>
<evidence type="ECO:0000313" key="2">
    <source>
        <dbReference type="Proteomes" id="UP000275368"/>
    </source>
</evidence>
<protein>
    <submittedName>
        <fullName evidence="1">Uncharacterized protein</fullName>
    </submittedName>
</protein>
<keyword evidence="2" id="KW-1185">Reference proteome</keyword>
<evidence type="ECO:0000313" key="1">
    <source>
        <dbReference type="EMBL" id="BBH21821.1"/>
    </source>
</evidence>
<accession>A0A3G9J7P7</accession>
<dbReference type="OrthoDB" id="2641051at2"/>
<sequence length="84" mass="9622">MLDREHFCCVRCEKVLLKEEAEVLFRTGFYRSIHALGCCKTCYEITAGSGMPENEDLFSEGRLKRHDAMSDQSNYNNNQLAIAL</sequence>
<proteinExistence type="predicted"/>
<dbReference type="EMBL" id="AP019308">
    <property type="protein sequence ID" value="BBH21821.1"/>
    <property type="molecule type" value="Genomic_DNA"/>
</dbReference>
<dbReference type="KEGG" id="pbk:Back11_31660"/>
<dbReference type="RefSeq" id="WP_125658916.1">
    <property type="nucleotide sequence ID" value="NZ_AP019308.1"/>
</dbReference>
<dbReference type="AlphaFoldDB" id="A0A3G9J7P7"/>
<organism evidence="1 2">
    <name type="scientific">Paenibacillus baekrokdamisoli</name>
    <dbReference type="NCBI Taxonomy" id="1712516"/>
    <lineage>
        <taxon>Bacteria</taxon>
        <taxon>Bacillati</taxon>
        <taxon>Bacillota</taxon>
        <taxon>Bacilli</taxon>
        <taxon>Bacillales</taxon>
        <taxon>Paenibacillaceae</taxon>
        <taxon>Paenibacillus</taxon>
    </lineage>
</organism>
<reference evidence="1 2" key="1">
    <citation type="submission" date="2018-11" db="EMBL/GenBank/DDBJ databases">
        <title>Complete genome sequence of Paenibacillus baekrokdamisoli strain KCTC 33723.</title>
        <authorList>
            <person name="Kang S.W."/>
            <person name="Lee K.C."/>
            <person name="Kim K.K."/>
            <person name="Kim J.S."/>
            <person name="Kim D.S."/>
            <person name="Ko S.H."/>
            <person name="Yang S.H."/>
            <person name="Lee J.S."/>
        </authorList>
    </citation>
    <scope>NUCLEOTIDE SEQUENCE [LARGE SCALE GENOMIC DNA]</scope>
    <source>
        <strain evidence="1 2">KCTC 33723</strain>
    </source>
</reference>